<evidence type="ECO:0000256" key="1">
    <source>
        <dbReference type="SAM" id="SignalP"/>
    </source>
</evidence>
<evidence type="ECO:0000313" key="2">
    <source>
        <dbReference type="EMBL" id="PNR36345.1"/>
    </source>
</evidence>
<dbReference type="EnsemblPlants" id="Pp3c17_16830V3.1">
    <property type="protein sequence ID" value="Pp3c17_16830V3.1"/>
    <property type="gene ID" value="Pp3c17_16830"/>
</dbReference>
<dbReference type="PANTHER" id="PTHR35716">
    <property type="entry name" value="OS05G0574700 PROTEIN-RELATED"/>
    <property type="match status" value="1"/>
</dbReference>
<sequence length="230" mass="26336">MAVMAFWSFSTLGALSCLPDPAATPRWQSCKISYYATLRSAHCPRFLTKLSLKNIQYTRPNRRLSIAAAAEVPDFLPTTWEKPNKPIGPTFDLSAEQVTLLQLEALQDNDIPYADHGIEIMYRFAGFDPFKRSEYFGPTFDLGQFERFRRIFHHTSFRVLLNHTDRRILSSLFVNEHCFKQRVCIVGARPGEEEIYEFTLAQRIGGNWDGYWLTQSLRHDGEGASGGIAY</sequence>
<dbReference type="EMBL" id="ABEU02000017">
    <property type="protein sequence ID" value="PNR36345.1"/>
    <property type="molecule type" value="Genomic_DNA"/>
</dbReference>
<dbReference type="STRING" id="3218.A9T6I0"/>
<dbReference type="Gramene" id="Pp3c17_16830V3.1">
    <property type="protein sequence ID" value="Pp3c17_16830V3.1"/>
    <property type="gene ID" value="Pp3c17_16830"/>
</dbReference>
<keyword evidence="1" id="KW-0732">Signal</keyword>
<reference evidence="2 4" key="2">
    <citation type="journal article" date="2018" name="Plant J.">
        <title>The Physcomitrella patens chromosome-scale assembly reveals moss genome structure and evolution.</title>
        <authorList>
            <person name="Lang D."/>
            <person name="Ullrich K.K."/>
            <person name="Murat F."/>
            <person name="Fuchs J."/>
            <person name="Jenkins J."/>
            <person name="Haas F.B."/>
            <person name="Piednoel M."/>
            <person name="Gundlach H."/>
            <person name="Van Bel M."/>
            <person name="Meyberg R."/>
            <person name="Vives C."/>
            <person name="Morata J."/>
            <person name="Symeonidi A."/>
            <person name="Hiss M."/>
            <person name="Muchero W."/>
            <person name="Kamisugi Y."/>
            <person name="Saleh O."/>
            <person name="Blanc G."/>
            <person name="Decker E.L."/>
            <person name="van Gessel N."/>
            <person name="Grimwood J."/>
            <person name="Hayes R.D."/>
            <person name="Graham S.W."/>
            <person name="Gunter L.E."/>
            <person name="McDaniel S.F."/>
            <person name="Hoernstein S.N.W."/>
            <person name="Larsson A."/>
            <person name="Li F.W."/>
            <person name="Perroud P.F."/>
            <person name="Phillips J."/>
            <person name="Ranjan P."/>
            <person name="Rokshar D.S."/>
            <person name="Rothfels C.J."/>
            <person name="Schneider L."/>
            <person name="Shu S."/>
            <person name="Stevenson D.W."/>
            <person name="Thummler F."/>
            <person name="Tillich M."/>
            <person name="Villarreal Aguilar J.C."/>
            <person name="Widiez T."/>
            <person name="Wong G.K."/>
            <person name="Wymore A."/>
            <person name="Zhang Y."/>
            <person name="Zimmer A.D."/>
            <person name="Quatrano R.S."/>
            <person name="Mayer K.F.X."/>
            <person name="Goodstein D."/>
            <person name="Casacuberta J.M."/>
            <person name="Vandepoele K."/>
            <person name="Reski R."/>
            <person name="Cuming A.C."/>
            <person name="Tuskan G.A."/>
            <person name="Maumus F."/>
            <person name="Salse J."/>
            <person name="Schmutz J."/>
            <person name="Rensing S.A."/>
        </authorList>
    </citation>
    <scope>NUCLEOTIDE SEQUENCE [LARGE SCALE GENOMIC DNA]</scope>
    <source>
        <strain evidence="3 4">cv. Gransden 2004</strain>
    </source>
</reference>
<dbReference type="Proteomes" id="UP000006727">
    <property type="component" value="Chromosome 17"/>
</dbReference>
<organism evidence="2">
    <name type="scientific">Physcomitrium patens</name>
    <name type="common">Spreading-leaved earth moss</name>
    <name type="synonym">Physcomitrella patens</name>
    <dbReference type="NCBI Taxonomy" id="3218"/>
    <lineage>
        <taxon>Eukaryota</taxon>
        <taxon>Viridiplantae</taxon>
        <taxon>Streptophyta</taxon>
        <taxon>Embryophyta</taxon>
        <taxon>Bryophyta</taxon>
        <taxon>Bryophytina</taxon>
        <taxon>Bryopsida</taxon>
        <taxon>Funariidae</taxon>
        <taxon>Funariales</taxon>
        <taxon>Funariaceae</taxon>
        <taxon>Physcomitrium</taxon>
    </lineage>
</organism>
<dbReference type="GeneID" id="112294756"/>
<evidence type="ECO:0000313" key="3">
    <source>
        <dbReference type="EnsemblPlants" id="Pp3c17_16830V3.1"/>
    </source>
</evidence>
<feature type="signal peptide" evidence="1">
    <location>
        <begin position="1"/>
        <end position="17"/>
    </location>
</feature>
<dbReference type="OMA" id="NDHPRDD"/>
<feature type="chain" id="PRO_5014297988" evidence="1">
    <location>
        <begin position="18"/>
        <end position="230"/>
    </location>
</feature>
<reference evidence="2 4" key="1">
    <citation type="journal article" date="2008" name="Science">
        <title>The Physcomitrella genome reveals evolutionary insights into the conquest of land by plants.</title>
        <authorList>
            <person name="Rensing S."/>
            <person name="Lang D."/>
            <person name="Zimmer A."/>
            <person name="Terry A."/>
            <person name="Salamov A."/>
            <person name="Shapiro H."/>
            <person name="Nishiyama T."/>
            <person name="Perroud P.-F."/>
            <person name="Lindquist E."/>
            <person name="Kamisugi Y."/>
            <person name="Tanahashi T."/>
            <person name="Sakakibara K."/>
            <person name="Fujita T."/>
            <person name="Oishi K."/>
            <person name="Shin-I T."/>
            <person name="Kuroki Y."/>
            <person name="Toyoda A."/>
            <person name="Suzuki Y."/>
            <person name="Hashimoto A."/>
            <person name="Yamaguchi K."/>
            <person name="Sugano A."/>
            <person name="Kohara Y."/>
            <person name="Fujiyama A."/>
            <person name="Anterola A."/>
            <person name="Aoki S."/>
            <person name="Ashton N."/>
            <person name="Barbazuk W.B."/>
            <person name="Barker E."/>
            <person name="Bennetzen J."/>
            <person name="Bezanilla M."/>
            <person name="Blankenship R."/>
            <person name="Cho S.H."/>
            <person name="Dutcher S."/>
            <person name="Estelle M."/>
            <person name="Fawcett J.A."/>
            <person name="Gundlach H."/>
            <person name="Hanada K."/>
            <person name="Heyl A."/>
            <person name="Hicks K.A."/>
            <person name="Hugh J."/>
            <person name="Lohr M."/>
            <person name="Mayer K."/>
            <person name="Melkozernov A."/>
            <person name="Murata T."/>
            <person name="Nelson D."/>
            <person name="Pils B."/>
            <person name="Prigge M."/>
            <person name="Reiss B."/>
            <person name="Renner T."/>
            <person name="Rombauts S."/>
            <person name="Rushton P."/>
            <person name="Sanderfoot A."/>
            <person name="Schween G."/>
            <person name="Shiu S.-H."/>
            <person name="Stueber K."/>
            <person name="Theodoulou F.L."/>
            <person name="Tu H."/>
            <person name="Van de Peer Y."/>
            <person name="Verrier P.J."/>
            <person name="Waters E."/>
            <person name="Wood A."/>
            <person name="Yang L."/>
            <person name="Cove D."/>
            <person name="Cuming A."/>
            <person name="Hasebe M."/>
            <person name="Lucas S."/>
            <person name="Mishler D.B."/>
            <person name="Reski R."/>
            <person name="Grigoriev I."/>
            <person name="Quatrano R.S."/>
            <person name="Boore J.L."/>
        </authorList>
    </citation>
    <scope>NUCLEOTIDE SEQUENCE [LARGE SCALE GENOMIC DNA]</scope>
    <source>
        <strain evidence="3 4">cv. Gransden 2004</strain>
    </source>
</reference>
<dbReference type="Gramene" id="Pp3c17_16830V3.2">
    <property type="protein sequence ID" value="Pp3c17_16830V3.2"/>
    <property type="gene ID" value="Pp3c17_16830"/>
</dbReference>
<dbReference type="HOGENOM" id="CLU_112670_1_0_1"/>
<gene>
    <name evidence="3" type="primary">LOC112294756</name>
    <name evidence="2" type="ORF">PHYPA_022196</name>
</gene>
<keyword evidence="4" id="KW-1185">Reference proteome</keyword>
<dbReference type="PANTHER" id="PTHR35716:SF1">
    <property type="entry name" value="OS05G0574700 PROTEIN"/>
    <property type="match status" value="1"/>
</dbReference>
<dbReference type="OrthoDB" id="10266005at2759"/>
<protein>
    <submittedName>
        <fullName evidence="2 3">Uncharacterized protein</fullName>
    </submittedName>
</protein>
<dbReference type="eggNOG" id="ENOG502QPII">
    <property type="taxonomic scope" value="Eukaryota"/>
</dbReference>
<reference evidence="3" key="3">
    <citation type="submission" date="2020-12" db="UniProtKB">
        <authorList>
            <consortium name="EnsemblPlants"/>
        </authorList>
    </citation>
    <scope>IDENTIFICATION</scope>
</reference>
<accession>A9T6I0</accession>
<dbReference type="AlphaFoldDB" id="A9T6I0"/>
<dbReference type="PaxDb" id="3218-PP1S173_101V6.1"/>
<dbReference type="RefSeq" id="XP_024401322.1">
    <property type="nucleotide sequence ID" value="XM_024545554.2"/>
</dbReference>
<proteinExistence type="predicted"/>
<name>A9T6I0_PHYPA</name>
<evidence type="ECO:0000313" key="4">
    <source>
        <dbReference type="Proteomes" id="UP000006727"/>
    </source>
</evidence>
<dbReference type="EnsemblPlants" id="Pp3c17_16830V3.2">
    <property type="protein sequence ID" value="Pp3c17_16830V3.2"/>
    <property type="gene ID" value="Pp3c17_16830"/>
</dbReference>